<feature type="binding site" evidence="5">
    <location>
        <position position="228"/>
    </location>
    <ligand>
        <name>substrate</name>
    </ligand>
</feature>
<feature type="binding site" evidence="5">
    <location>
        <position position="169"/>
    </location>
    <ligand>
        <name>substrate</name>
    </ligand>
</feature>
<keyword evidence="2 5" id="KW-0831">Ubiquinone biosynthesis</keyword>
<comment type="similarity">
    <text evidence="5">Belongs to the UbiC family.</text>
</comment>
<dbReference type="GO" id="GO:0005829">
    <property type="term" value="C:cytosol"/>
    <property type="evidence" value="ECO:0007669"/>
    <property type="project" value="TreeGrafter"/>
</dbReference>
<dbReference type="SUPFAM" id="SSF64288">
    <property type="entry name" value="Chorismate lyase-like"/>
    <property type="match status" value="1"/>
</dbReference>
<dbReference type="InterPro" id="IPR028978">
    <property type="entry name" value="Chorismate_lyase_/UTRA_dom_sf"/>
</dbReference>
<dbReference type="PANTHER" id="PTHR38683">
    <property type="entry name" value="CHORISMATE PYRUVATE-LYASE"/>
    <property type="match status" value="1"/>
</dbReference>
<comment type="caution">
    <text evidence="6">The sequence shown here is derived from an EMBL/GenBank/DDBJ whole genome shotgun (WGS) entry which is preliminary data.</text>
</comment>
<dbReference type="EC" id="4.1.3.40" evidence="5"/>
<dbReference type="GO" id="GO:0042866">
    <property type="term" value="P:pyruvate biosynthetic process"/>
    <property type="evidence" value="ECO:0007669"/>
    <property type="project" value="UniProtKB-UniRule"/>
</dbReference>
<dbReference type="InterPro" id="IPR007440">
    <property type="entry name" value="Chorismate--pyruvate_lyase"/>
</dbReference>
<keyword evidence="1 5" id="KW-0963">Cytoplasm</keyword>
<dbReference type="Proteomes" id="UP000480275">
    <property type="component" value="Unassembled WGS sequence"/>
</dbReference>
<evidence type="ECO:0000313" key="6">
    <source>
        <dbReference type="EMBL" id="MQY52067.1"/>
    </source>
</evidence>
<dbReference type="UniPathway" id="UPA00232"/>
<evidence type="ECO:0000256" key="2">
    <source>
        <dbReference type="ARBA" id="ARBA00022688"/>
    </source>
</evidence>
<evidence type="ECO:0000256" key="4">
    <source>
        <dbReference type="ARBA" id="ARBA00023317"/>
    </source>
</evidence>
<keyword evidence="4 5" id="KW-0670">Pyruvate</keyword>
<protein>
    <recommendedName>
        <fullName evidence="5">Probable chorismate pyruvate-lyase</fullName>
        <shortName evidence="5">CL</shortName>
        <shortName evidence="5">CPL</shortName>
        <ecNumber evidence="5">4.1.3.40</ecNumber>
    </recommendedName>
</protein>
<dbReference type="Pfam" id="PF04345">
    <property type="entry name" value="Chor_lyase"/>
    <property type="match status" value="1"/>
</dbReference>
<dbReference type="AlphaFoldDB" id="A0A6L5JXH5"/>
<organism evidence="6 7">
    <name type="scientific">Rhodocyclus tenuis</name>
    <name type="common">Rhodospirillum tenue</name>
    <dbReference type="NCBI Taxonomy" id="1066"/>
    <lineage>
        <taxon>Bacteria</taxon>
        <taxon>Pseudomonadati</taxon>
        <taxon>Pseudomonadota</taxon>
        <taxon>Betaproteobacteria</taxon>
        <taxon>Rhodocyclales</taxon>
        <taxon>Rhodocyclaceae</taxon>
        <taxon>Rhodocyclus</taxon>
    </lineage>
</organism>
<dbReference type="Gene3D" id="3.40.1410.10">
    <property type="entry name" value="Chorismate lyase-like"/>
    <property type="match status" value="1"/>
</dbReference>
<proteinExistence type="inferred from homology"/>
<evidence type="ECO:0000256" key="3">
    <source>
        <dbReference type="ARBA" id="ARBA00023239"/>
    </source>
</evidence>
<sequence>MRRAACPFCAGDESGLVRQPQSWPGHAYRWCRALAGAAVRSRVSGRLSRRAVAFSGRCVSGRLTRRWQVALARHPDVPAPRSWLFDRGSLTARLRSCGHFSLQLLRQLKARPTPDEAASLHLDPRAQVWVRDVTLLCDGRPRVFAHTVLATQPRGPLTRWLARLGERSLGSLLFAHPGFERGRLHVCRIDGRHPLYAPACAVLGGSSPVLWGRRSKFCFGAQSVLVTEIFAADMASDIAADVAIDPAADLATDSTAPVVAAVAQT</sequence>
<comment type="caution">
    <text evidence="5">Lacks conserved residue(s) required for the propagation of feature annotation.</text>
</comment>
<comment type="pathway">
    <text evidence="5">Cofactor biosynthesis; ubiquinone biosynthesis.</text>
</comment>
<accession>A0A6L5JXH5</accession>
<keyword evidence="3 5" id="KW-0456">Lyase</keyword>
<dbReference type="HAMAP" id="MF_01632">
    <property type="entry name" value="UbiC"/>
    <property type="match status" value="1"/>
</dbReference>
<comment type="subcellular location">
    <subcellularLocation>
        <location evidence="5">Cytoplasm</location>
    </subcellularLocation>
</comment>
<comment type="function">
    <text evidence="5">Removes the pyruvyl group from chorismate, with concomitant aromatization of the ring, to provide 4-hydroxybenzoate (4HB) for the ubiquinone pathway.</text>
</comment>
<dbReference type="EMBL" id="WIXJ01000006">
    <property type="protein sequence ID" value="MQY52067.1"/>
    <property type="molecule type" value="Genomic_DNA"/>
</dbReference>
<gene>
    <name evidence="5" type="primary">ubiC</name>
    <name evidence="6" type="ORF">GHK24_09795</name>
</gene>
<name>A0A6L5JXH5_RHOTE</name>
<dbReference type="OrthoDB" id="8606430at2"/>
<comment type="catalytic activity">
    <reaction evidence="5">
        <text>chorismate = 4-hydroxybenzoate + pyruvate</text>
        <dbReference type="Rhea" id="RHEA:16505"/>
        <dbReference type="ChEBI" id="CHEBI:15361"/>
        <dbReference type="ChEBI" id="CHEBI:17879"/>
        <dbReference type="ChEBI" id="CHEBI:29748"/>
        <dbReference type="EC" id="4.1.3.40"/>
    </reaction>
</comment>
<reference evidence="6 7" key="1">
    <citation type="submission" date="2019-10" db="EMBL/GenBank/DDBJ databases">
        <title>Whole-genome sequence of the purple nonsulfur photosynthetic bacterium Rhodocyclus tenuis.</title>
        <authorList>
            <person name="Kyndt J.A."/>
            <person name="Meyer T.E."/>
        </authorList>
    </citation>
    <scope>NUCLEOTIDE SEQUENCE [LARGE SCALE GENOMIC DNA]</scope>
    <source>
        <strain evidence="6 7">DSM 110</strain>
    </source>
</reference>
<evidence type="ECO:0000313" key="7">
    <source>
        <dbReference type="Proteomes" id="UP000480275"/>
    </source>
</evidence>
<dbReference type="GO" id="GO:0006744">
    <property type="term" value="P:ubiquinone biosynthetic process"/>
    <property type="evidence" value="ECO:0007669"/>
    <property type="project" value="UniProtKB-UniRule"/>
</dbReference>
<feature type="binding site" evidence="5">
    <location>
        <position position="131"/>
    </location>
    <ligand>
        <name>substrate</name>
    </ligand>
</feature>
<dbReference type="GO" id="GO:0008813">
    <property type="term" value="F:chorismate lyase activity"/>
    <property type="evidence" value="ECO:0007669"/>
    <property type="project" value="UniProtKB-UniRule"/>
</dbReference>
<dbReference type="PANTHER" id="PTHR38683:SF1">
    <property type="entry name" value="CHORISMATE PYRUVATE-LYASE"/>
    <property type="match status" value="1"/>
</dbReference>
<evidence type="ECO:0000256" key="1">
    <source>
        <dbReference type="ARBA" id="ARBA00022490"/>
    </source>
</evidence>
<evidence type="ECO:0000256" key="5">
    <source>
        <dbReference type="HAMAP-Rule" id="MF_01632"/>
    </source>
</evidence>